<evidence type="ECO:0000256" key="11">
    <source>
        <dbReference type="PROSITE-ProRule" id="PRU00089"/>
    </source>
</evidence>
<comment type="pathway">
    <text evidence="3">Purine metabolism; IMP biosynthesis via de novo pathway; 5-formamido-1-(5-phospho-D-ribosyl)imidazole-4-carboxamide from 5-amino-1-(5-phospho-D-ribosyl)imidazole-4-carboxamide (10-formyl THF route): step 1/1.</text>
</comment>
<feature type="compositionally biased region" description="Low complexity" evidence="12">
    <location>
        <begin position="172"/>
        <end position="181"/>
    </location>
</feature>
<feature type="region of interest" description="Disordered" evidence="12">
    <location>
        <begin position="37"/>
        <end position="221"/>
    </location>
</feature>
<evidence type="ECO:0000256" key="10">
    <source>
        <dbReference type="ARBA" id="ARBA00023268"/>
    </source>
</evidence>
<name>A0A0W0GA17_MONRR</name>
<dbReference type="GO" id="GO:0005829">
    <property type="term" value="C:cytosol"/>
    <property type="evidence" value="ECO:0007669"/>
    <property type="project" value="UniProtKB-SubCell"/>
</dbReference>
<evidence type="ECO:0000256" key="3">
    <source>
        <dbReference type="ARBA" id="ARBA00004954"/>
    </source>
</evidence>
<keyword evidence="7" id="KW-0658">Purine biosynthesis</keyword>
<dbReference type="PANTHER" id="PTHR11692">
    <property type="entry name" value="BIFUNCTIONAL PURINE BIOSYNTHESIS PROTEIN PURH"/>
    <property type="match status" value="1"/>
</dbReference>
<dbReference type="FunFam" id="3.40.140.20:FF:000003">
    <property type="entry name" value="Bifunctional purine biosynthesis protein"/>
    <property type="match status" value="1"/>
</dbReference>
<feature type="compositionally biased region" description="Low complexity" evidence="12">
    <location>
        <begin position="66"/>
        <end position="82"/>
    </location>
</feature>
<proteinExistence type="inferred from homology"/>
<dbReference type="Gene3D" id="1.10.10.10">
    <property type="entry name" value="Winged helix-like DNA-binding domain superfamily/Winged helix DNA-binding domain"/>
    <property type="match status" value="1"/>
</dbReference>
<dbReference type="InterPro" id="IPR036388">
    <property type="entry name" value="WH-like_DNA-bd_sf"/>
</dbReference>
<feature type="compositionally biased region" description="Basic residues" evidence="12">
    <location>
        <begin position="119"/>
        <end position="130"/>
    </location>
</feature>
<keyword evidence="6" id="KW-0808">Transferase</keyword>
<dbReference type="Pfam" id="PF02142">
    <property type="entry name" value="MGS"/>
    <property type="match status" value="1"/>
</dbReference>
<dbReference type="InterPro" id="IPR016193">
    <property type="entry name" value="Cytidine_deaminase-like"/>
</dbReference>
<evidence type="ECO:0000256" key="2">
    <source>
        <dbReference type="ARBA" id="ARBA00004844"/>
    </source>
</evidence>
<feature type="region of interest" description="Disordered" evidence="12">
    <location>
        <begin position="240"/>
        <end position="311"/>
    </location>
</feature>
<keyword evidence="8" id="KW-0378">Hydrolase</keyword>
<keyword evidence="11" id="KW-0539">Nucleus</keyword>
<dbReference type="HAMAP" id="MF_00139">
    <property type="entry name" value="PurH"/>
    <property type="match status" value="1"/>
</dbReference>
<dbReference type="Gene3D" id="3.40.50.1380">
    <property type="entry name" value="Methylglyoxal synthase-like domain"/>
    <property type="match status" value="1"/>
</dbReference>
<dbReference type="InterPro" id="IPR024050">
    <property type="entry name" value="AICAR_Tfase_insert_dom_sf"/>
</dbReference>
<feature type="region of interest" description="Disordered" evidence="12">
    <location>
        <begin position="421"/>
        <end position="484"/>
    </location>
</feature>
<feature type="compositionally biased region" description="Polar residues" evidence="12">
    <location>
        <begin position="690"/>
        <end position="701"/>
    </location>
</feature>
<evidence type="ECO:0000256" key="7">
    <source>
        <dbReference type="ARBA" id="ARBA00022755"/>
    </source>
</evidence>
<dbReference type="CDD" id="cd01421">
    <property type="entry name" value="IMPCH"/>
    <property type="match status" value="1"/>
</dbReference>
<evidence type="ECO:0000259" key="14">
    <source>
        <dbReference type="PROSITE" id="PS51855"/>
    </source>
</evidence>
<dbReference type="SMART" id="SM00851">
    <property type="entry name" value="MGS"/>
    <property type="match status" value="1"/>
</dbReference>
<dbReference type="NCBIfam" id="NF005492">
    <property type="entry name" value="PRK07106.1"/>
    <property type="match status" value="1"/>
</dbReference>
<keyword evidence="10" id="KW-0511">Multifunctional enzyme</keyword>
<dbReference type="SUPFAM" id="SSF52335">
    <property type="entry name" value="Methylglyoxal synthase-like"/>
    <property type="match status" value="1"/>
</dbReference>
<dbReference type="GO" id="GO:0003937">
    <property type="term" value="F:IMP cyclohydrolase activity"/>
    <property type="evidence" value="ECO:0007669"/>
    <property type="project" value="InterPro"/>
</dbReference>
<dbReference type="GO" id="GO:0043565">
    <property type="term" value="F:sequence-specific DNA binding"/>
    <property type="evidence" value="ECO:0007669"/>
    <property type="project" value="InterPro"/>
</dbReference>
<dbReference type="SUPFAM" id="SSF53927">
    <property type="entry name" value="Cytidine deaminase-like"/>
    <property type="match status" value="1"/>
</dbReference>
<evidence type="ECO:0000313" key="16">
    <source>
        <dbReference type="Proteomes" id="UP000054988"/>
    </source>
</evidence>
<feature type="domain" description="MGS-like" evidence="14">
    <location>
        <begin position="868"/>
        <end position="1017"/>
    </location>
</feature>
<feature type="region of interest" description="Disordered" evidence="12">
    <location>
        <begin position="799"/>
        <end position="833"/>
    </location>
</feature>
<dbReference type="SMART" id="SM00798">
    <property type="entry name" value="AICARFT_IMPCHas"/>
    <property type="match status" value="1"/>
</dbReference>
<feature type="compositionally biased region" description="Low complexity" evidence="12">
    <location>
        <begin position="595"/>
        <end position="607"/>
    </location>
</feature>
<evidence type="ECO:0000259" key="13">
    <source>
        <dbReference type="PROSITE" id="PS50039"/>
    </source>
</evidence>
<evidence type="ECO:0000256" key="9">
    <source>
        <dbReference type="ARBA" id="ARBA00023125"/>
    </source>
</evidence>
<organism evidence="15 16">
    <name type="scientific">Moniliophthora roreri</name>
    <name type="common">Frosty pod rot fungus</name>
    <name type="synonym">Monilia roreri</name>
    <dbReference type="NCBI Taxonomy" id="221103"/>
    <lineage>
        <taxon>Eukaryota</taxon>
        <taxon>Fungi</taxon>
        <taxon>Dikarya</taxon>
        <taxon>Basidiomycota</taxon>
        <taxon>Agaricomycotina</taxon>
        <taxon>Agaricomycetes</taxon>
        <taxon>Agaricomycetidae</taxon>
        <taxon>Agaricales</taxon>
        <taxon>Marasmiineae</taxon>
        <taxon>Marasmiaceae</taxon>
        <taxon>Moniliophthora</taxon>
    </lineage>
</organism>
<dbReference type="Pfam" id="PF01808">
    <property type="entry name" value="AICARFT_IMPCHas"/>
    <property type="match status" value="1"/>
</dbReference>
<dbReference type="GO" id="GO:0003700">
    <property type="term" value="F:DNA-binding transcription factor activity"/>
    <property type="evidence" value="ECO:0007669"/>
    <property type="project" value="InterPro"/>
</dbReference>
<reference evidence="15 16" key="1">
    <citation type="submission" date="2015-12" db="EMBL/GenBank/DDBJ databases">
        <title>Draft genome sequence of Moniliophthora roreri, the causal agent of frosty pod rot of cacao.</title>
        <authorList>
            <person name="Aime M.C."/>
            <person name="Diaz-Valderrama J.R."/>
            <person name="Kijpornyongpan T."/>
            <person name="Phillips-Mora W."/>
        </authorList>
    </citation>
    <scope>NUCLEOTIDE SEQUENCE [LARGE SCALE GENOMIC DNA]</scope>
    <source>
        <strain evidence="15 16">MCA 2952</strain>
    </source>
</reference>
<dbReference type="CDD" id="cd00059">
    <property type="entry name" value="FH_FOX"/>
    <property type="match status" value="1"/>
</dbReference>
<dbReference type="InterPro" id="IPR024051">
    <property type="entry name" value="AICAR_Tfase_dup_dom_sf"/>
</dbReference>
<dbReference type="PANTHER" id="PTHR11692:SF0">
    <property type="entry name" value="BIFUNCTIONAL PURINE BIOSYNTHESIS PROTEIN ATIC"/>
    <property type="match status" value="1"/>
</dbReference>
<feature type="compositionally biased region" description="Basic residues" evidence="12">
    <location>
        <begin position="671"/>
        <end position="681"/>
    </location>
</feature>
<dbReference type="SUPFAM" id="SSF46785">
    <property type="entry name" value="Winged helix' DNA-binding domain"/>
    <property type="match status" value="1"/>
</dbReference>
<dbReference type="PRINTS" id="PR00053">
    <property type="entry name" value="FORKHEAD"/>
</dbReference>
<dbReference type="GO" id="GO:0004643">
    <property type="term" value="F:phosphoribosylaminoimidazolecarboxamide formyltransferase activity"/>
    <property type="evidence" value="ECO:0007669"/>
    <property type="project" value="InterPro"/>
</dbReference>
<dbReference type="GO" id="GO:0005634">
    <property type="term" value="C:nucleus"/>
    <property type="evidence" value="ECO:0007669"/>
    <property type="project" value="UniProtKB-SubCell"/>
</dbReference>
<comment type="similarity">
    <text evidence="4">Belongs to the PurH family.</text>
</comment>
<evidence type="ECO:0000256" key="12">
    <source>
        <dbReference type="SAM" id="MobiDB-lite"/>
    </source>
</evidence>
<dbReference type="Gene3D" id="3.40.140.20">
    <property type="match status" value="2"/>
</dbReference>
<evidence type="ECO:0000256" key="5">
    <source>
        <dbReference type="ARBA" id="ARBA00022490"/>
    </source>
</evidence>
<keyword evidence="9 11" id="KW-0238">DNA-binding</keyword>
<feature type="compositionally biased region" description="Pro residues" evidence="12">
    <location>
        <begin position="274"/>
        <end position="283"/>
    </location>
</feature>
<feature type="region of interest" description="Disordered" evidence="12">
    <location>
        <begin position="501"/>
        <end position="737"/>
    </location>
</feature>
<dbReference type="FunFam" id="3.40.50.1380:FF:000003">
    <property type="entry name" value="Bifunctional purine biosynthesis protein"/>
    <property type="match status" value="1"/>
</dbReference>
<dbReference type="InterPro" id="IPR011607">
    <property type="entry name" value="MGS-like_dom"/>
</dbReference>
<dbReference type="Gene3D" id="1.10.287.440">
    <property type="match status" value="1"/>
</dbReference>
<sequence length="1447" mass="157068">MAASDASPISQLLNSLGLTREDLHRRSDEMRQFLTADSSTSRVFSRDRASSTSSRTNLHSGSRSNSTITTSARSLSRASSISFREDASPSPSPVKAEPVETGLPPRQMDTMEAVLERQRRARREKRQRKGKERELATRASQSSPTPAGASGRGSGTEPSFIKREDRSDDASVEQASSVAESEPPPLTPSQAKYYREHTVNQGPTASAKVESPAVRTTPPSQATKQYYPYHQYLAQSQLLPPLQNPRAGPSDSPLPVTPQNKRILPSSRSNTRSPLPPSSPPVATPQSSPTRVVNLVSSPGPMGPEPDEESYNRLPYKLPAGPYSPNKPDLSYAALLGQAILSSAEHRLTLQEIYDWITIVYPFFKRGETTWMNSIRHVLSTTACFRKVTRDRALGRTQWAIWDEDLECFKNGGFRKQFCKDMNGGKSPSEVMQSTRGGKRARKVEDGEGSVGPKTKRAKKDKGPQRTILPAATPPIFPTVKPAPQTQSYYETCAVQSQKPSNDLFVPSTRSQSGTQPLTVKPSVTTSSVDSQPDGDDGVPDSDNFHAPPPSSSSTCSMPELTPNCSSSSPPPTTSDLELDAPIIIRDGYSRDRSPIGSSVGISGIESSSDDDADSENDSTNGTKLTPVQFWGSSPRRKDAAKSTARLKRNSLDPARDPSDLDQDQPLLNAVKRKNAKQKRTKLAEPFSIADSSIGRTSTSTKKARTAGSKAKPTKSPTLKTPPPVADLLSTPPRNTSSVEKLQLSPLHTPLSHKGLHMSPSASLAHYKTNLDPPPVTPYNAPDDDDLFAAFLHTPLRGPVTPKRFDLEESPYRPPLGISPFRMPSRDDHDPRSLLDEELNRLGAGQSESPPVSGLFGKRRELLYESPNALDSSPGKWALLSVYDKTNLLDLAKGLDEAGVRLLGSGGTAKKIREAGIPVDDVSDITKAPEMLGGRVKTLHPAVHGGILSRNISSDQEDLKTQGISPISIVVCNLYPFEATISKPNCTLPDAVEEIDIGGVTLLRAAAKNHERVSVISDPADYTEFLEAWKSGNGDVGQALRSKLALKAFEMTAKYDDAISGYFREQYASGDLPAEKLAGPVQRVPLRYGANPHQKPAQAFVTEGGLPFKTLCGSPGYINLLDALNSYALVKELREALNLPAAASFKHVSPAGAAVGIELDETEKKVYEASTTFERDAFAHPSLGADRMSSFGDFIALSDPCDLATARIISREVSDGIIAPGYSPDAFDVLSKKKGGKYCVLQIDPSYEPPEIETKQVYGIYLQQRRNNAKIDAKLFENIVSQQKDLPSSALTDLILATLALKYTQSNSVAYALHGAIIGLGAGQQSRIHCTRLAGSKADIWWLRHHPRVLALPFKKGVKRAEKANAIDLFIEPLSDAERKEWAGKLENVACSSDAFFPFPDNVHRARKSGVKYLAAPSGSVMDAECIKAADEHGIVFAHTSLRLFHH</sequence>
<protein>
    <submittedName>
        <fullName evidence="15">Putative bifunctional purine biosynthesis protein ade10</fullName>
    </submittedName>
</protein>
<dbReference type="UniPathway" id="UPA00074">
    <property type="reaction ID" value="UER00133"/>
</dbReference>
<comment type="subcellular location">
    <subcellularLocation>
        <location evidence="1">Cytoplasm</location>
        <location evidence="1">Cytosol</location>
    </subcellularLocation>
    <subcellularLocation>
        <location evidence="11">Nucleus</location>
    </subcellularLocation>
</comment>
<comment type="caution">
    <text evidence="15">The sequence shown here is derived from an EMBL/GenBank/DDBJ whole genome shotgun (WGS) entry which is preliminary data.</text>
</comment>
<dbReference type="NCBIfam" id="TIGR00355">
    <property type="entry name" value="purH"/>
    <property type="match status" value="1"/>
</dbReference>
<feature type="domain" description="Fork-head" evidence="13">
    <location>
        <begin position="327"/>
        <end position="419"/>
    </location>
</feature>
<evidence type="ECO:0000256" key="8">
    <source>
        <dbReference type="ARBA" id="ARBA00022801"/>
    </source>
</evidence>
<feature type="compositionally biased region" description="Acidic residues" evidence="12">
    <location>
        <begin position="608"/>
        <end position="617"/>
    </location>
</feature>
<dbReference type="PROSITE" id="PS51855">
    <property type="entry name" value="MGS"/>
    <property type="match status" value="1"/>
</dbReference>
<accession>A0A0W0GA17</accession>
<dbReference type="Pfam" id="PF00250">
    <property type="entry name" value="Forkhead"/>
    <property type="match status" value="1"/>
</dbReference>
<evidence type="ECO:0000256" key="6">
    <source>
        <dbReference type="ARBA" id="ARBA00022679"/>
    </source>
</evidence>
<evidence type="ECO:0000256" key="1">
    <source>
        <dbReference type="ARBA" id="ARBA00004514"/>
    </source>
</evidence>
<dbReference type="PROSITE" id="PS50039">
    <property type="entry name" value="FORK_HEAD_3"/>
    <property type="match status" value="1"/>
</dbReference>
<evidence type="ECO:0000256" key="4">
    <source>
        <dbReference type="ARBA" id="ARBA00007667"/>
    </source>
</evidence>
<dbReference type="InterPro" id="IPR002695">
    <property type="entry name" value="PurH-like"/>
</dbReference>
<dbReference type="GO" id="GO:0006189">
    <property type="term" value="P:'de novo' IMP biosynthetic process"/>
    <property type="evidence" value="ECO:0007669"/>
    <property type="project" value="UniProtKB-UniPathway"/>
</dbReference>
<feature type="compositionally biased region" description="Basic and acidic residues" evidence="12">
    <location>
        <begin position="824"/>
        <end position="833"/>
    </location>
</feature>
<feature type="compositionally biased region" description="Basic and acidic residues" evidence="12">
    <location>
        <begin position="650"/>
        <end position="659"/>
    </location>
</feature>
<dbReference type="eggNOG" id="KOG3563">
    <property type="taxonomic scope" value="Eukaryota"/>
</dbReference>
<keyword evidence="5" id="KW-0963">Cytoplasm</keyword>
<feature type="DNA-binding region" description="Fork-head" evidence="11">
    <location>
        <begin position="327"/>
        <end position="419"/>
    </location>
</feature>
<feature type="compositionally biased region" description="Polar residues" evidence="12">
    <location>
        <begin position="508"/>
        <end position="531"/>
    </location>
</feature>
<feature type="compositionally biased region" description="Basic and acidic residues" evidence="12">
    <location>
        <begin position="160"/>
        <end position="169"/>
    </location>
</feature>
<comment type="pathway">
    <text evidence="2">Purine metabolism; IMP biosynthesis via de novo pathway; IMP from 5-formamido-1-(5-phospho-D-ribosyl)imidazole-4-carboxamide: step 1/1.</text>
</comment>
<gene>
    <name evidence="15" type="ORF">WG66_2051</name>
</gene>
<dbReference type="InterPro" id="IPR001766">
    <property type="entry name" value="Fork_head_dom"/>
</dbReference>
<dbReference type="InterPro" id="IPR036914">
    <property type="entry name" value="MGS-like_dom_sf"/>
</dbReference>
<dbReference type="SMART" id="SM00339">
    <property type="entry name" value="FH"/>
    <property type="match status" value="1"/>
</dbReference>
<evidence type="ECO:0000313" key="15">
    <source>
        <dbReference type="EMBL" id="KTB45368.1"/>
    </source>
</evidence>
<dbReference type="InterPro" id="IPR036390">
    <property type="entry name" value="WH_DNA-bd_sf"/>
</dbReference>
<dbReference type="EMBL" id="LATX01000716">
    <property type="protein sequence ID" value="KTB45368.1"/>
    <property type="molecule type" value="Genomic_DNA"/>
</dbReference>
<dbReference type="Proteomes" id="UP000054988">
    <property type="component" value="Unassembled WGS sequence"/>
</dbReference>